<feature type="region of interest" description="Disordered" evidence="1">
    <location>
        <begin position="58"/>
        <end position="81"/>
    </location>
</feature>
<dbReference type="AlphaFoldDB" id="A1AV26"/>
<dbReference type="eggNOG" id="ENOG5033IH9">
    <property type="taxonomic scope" value="Bacteria"/>
</dbReference>
<evidence type="ECO:0000313" key="3">
    <source>
        <dbReference type="EMBL" id="ABL01197.1"/>
    </source>
</evidence>
<feature type="compositionally biased region" description="Basic and acidic residues" evidence="1">
    <location>
        <begin position="70"/>
        <end position="81"/>
    </location>
</feature>
<reference evidence="3 4" key="1">
    <citation type="submission" date="2006-10" db="EMBL/GenBank/DDBJ databases">
        <title>Complete sequence of chromosome of Pelobacter propionicus DSM 2379.</title>
        <authorList>
            <consortium name="US DOE Joint Genome Institute"/>
            <person name="Copeland A."/>
            <person name="Lucas S."/>
            <person name="Lapidus A."/>
            <person name="Barry K."/>
            <person name="Detter J.C."/>
            <person name="Glavina del Rio T."/>
            <person name="Hammon N."/>
            <person name="Israni S."/>
            <person name="Dalin E."/>
            <person name="Tice H."/>
            <person name="Pitluck S."/>
            <person name="Saunders E."/>
            <person name="Brettin T."/>
            <person name="Bruce D."/>
            <person name="Han C."/>
            <person name="Tapia R."/>
            <person name="Schmutz J."/>
            <person name="Larimer F."/>
            <person name="Land M."/>
            <person name="Hauser L."/>
            <person name="Kyrpides N."/>
            <person name="Kim E."/>
            <person name="Lovley D."/>
            <person name="Richardson P."/>
        </authorList>
    </citation>
    <scope>NUCLEOTIDE SEQUENCE [LARGE SCALE GENOMIC DNA]</scope>
    <source>
        <strain evidence="4">DSM 2379 / NBRC 103807 / OttBd1</strain>
    </source>
</reference>
<name>A1AV26_PELPD</name>
<sequence>MKPVLLLSTVLATALAGCAMFTSWKSIPPPGGCDQCHTVEISTNWRVAYKPATVADERGRQAFQTPEYNMEPRGKEPSPLETKKLRELRCFECHRSPTPAHKGRMGRFHH</sequence>
<feature type="signal peptide" evidence="2">
    <location>
        <begin position="1"/>
        <end position="19"/>
    </location>
</feature>
<dbReference type="PROSITE" id="PS51257">
    <property type="entry name" value="PROKAR_LIPOPROTEIN"/>
    <property type="match status" value="1"/>
</dbReference>
<organism evidence="3 4">
    <name type="scientific">Pelobacter propionicus (strain DSM 2379 / NBRC 103807 / OttBd1)</name>
    <dbReference type="NCBI Taxonomy" id="338966"/>
    <lineage>
        <taxon>Bacteria</taxon>
        <taxon>Pseudomonadati</taxon>
        <taxon>Thermodesulfobacteriota</taxon>
        <taxon>Desulfuromonadia</taxon>
        <taxon>Desulfuromonadales</taxon>
        <taxon>Desulfuromonadaceae</taxon>
        <taxon>Pelobacter</taxon>
    </lineage>
</organism>
<evidence type="ECO:0000313" key="4">
    <source>
        <dbReference type="Proteomes" id="UP000006732"/>
    </source>
</evidence>
<dbReference type="Proteomes" id="UP000006732">
    <property type="component" value="Chromosome"/>
</dbReference>
<dbReference type="OrthoDB" id="5387482at2"/>
<dbReference type="STRING" id="338966.Ppro_3605"/>
<feature type="chain" id="PRO_5002632117" evidence="2">
    <location>
        <begin position="20"/>
        <end position="110"/>
    </location>
</feature>
<gene>
    <name evidence="3" type="ordered locus">Ppro_3605</name>
</gene>
<dbReference type="EMBL" id="CP000482">
    <property type="protein sequence ID" value="ABL01197.1"/>
    <property type="molecule type" value="Genomic_DNA"/>
</dbReference>
<accession>A1AV26</accession>
<dbReference type="KEGG" id="ppd:Ppro_3605"/>
<protein>
    <submittedName>
        <fullName evidence="3">Cytochrome c family protein, putative</fullName>
    </submittedName>
</protein>
<evidence type="ECO:0000256" key="1">
    <source>
        <dbReference type="SAM" id="MobiDB-lite"/>
    </source>
</evidence>
<keyword evidence="4" id="KW-1185">Reference proteome</keyword>
<evidence type="ECO:0000256" key="2">
    <source>
        <dbReference type="SAM" id="SignalP"/>
    </source>
</evidence>
<dbReference type="HOGENOM" id="CLU_2220648_0_0_7"/>
<dbReference type="RefSeq" id="WP_011737409.1">
    <property type="nucleotide sequence ID" value="NC_008609.1"/>
</dbReference>
<keyword evidence="2" id="KW-0732">Signal</keyword>
<proteinExistence type="predicted"/>